<dbReference type="AlphaFoldDB" id="A0A5C9ALM1"/>
<accession>A0A5C9ALM1</accession>
<evidence type="ECO:0000313" key="3">
    <source>
        <dbReference type="EMBL" id="TXT01854.1"/>
    </source>
</evidence>
<keyword evidence="1" id="KW-1133">Transmembrane helix</keyword>
<sequence>MQQIARSVALAFNNLPRPHRVMLGSLTVLTLAVAVWRPYVYHRDATPIVKTIEL</sequence>
<comment type="caution">
    <text evidence="3">The sequence shown here is derived from an EMBL/GenBank/DDBJ whole genome shotgun (WGS) entry which is preliminary data.</text>
</comment>
<organism evidence="3 4">
    <name type="scientific">Escherichia coli</name>
    <dbReference type="NCBI Taxonomy" id="562"/>
    <lineage>
        <taxon>Bacteria</taxon>
        <taxon>Pseudomonadati</taxon>
        <taxon>Pseudomonadota</taxon>
        <taxon>Gammaproteobacteria</taxon>
        <taxon>Enterobacterales</taxon>
        <taxon>Enterobacteriaceae</taxon>
        <taxon>Escherichia</taxon>
    </lineage>
</organism>
<proteinExistence type="predicted"/>
<dbReference type="Pfam" id="PF08525">
    <property type="entry name" value="OapA_N"/>
    <property type="match status" value="1"/>
</dbReference>
<feature type="transmembrane region" description="Helical" evidence="1">
    <location>
        <begin position="21"/>
        <end position="39"/>
    </location>
</feature>
<evidence type="ECO:0000256" key="1">
    <source>
        <dbReference type="SAM" id="Phobius"/>
    </source>
</evidence>
<protein>
    <recommendedName>
        <fullName evidence="2">Opacity-associated protein A-like N-terminal domain-containing protein</fullName>
    </recommendedName>
</protein>
<name>A0A5C9ALM1_ECOLX</name>
<evidence type="ECO:0000313" key="4">
    <source>
        <dbReference type="Proteomes" id="UP000321461"/>
    </source>
</evidence>
<feature type="non-terminal residue" evidence="3">
    <location>
        <position position="54"/>
    </location>
</feature>
<dbReference type="InterPro" id="IPR013731">
    <property type="entry name" value="OapA_N"/>
</dbReference>
<dbReference type="EMBL" id="VSBS01000278">
    <property type="protein sequence ID" value="TXT01854.1"/>
    <property type="molecule type" value="Genomic_DNA"/>
</dbReference>
<reference evidence="3 4" key="1">
    <citation type="submission" date="2019-08" db="EMBL/GenBank/DDBJ databases">
        <title>Whole genome analysis of cultivated E. coli strains isolated from CD patients and healthy donors.</title>
        <authorList>
            <person name="Siniagina M.N."/>
            <person name="Markelova M.I."/>
            <person name="Laikov A.V."/>
            <person name="Boulygina E.A."/>
            <person name="Khusnutdinova D.R."/>
            <person name="Kharchenko A."/>
            <person name="Grigoryeva T.V."/>
        </authorList>
    </citation>
    <scope>NUCLEOTIDE SEQUENCE [LARGE SCALE GENOMIC DNA]</scope>
    <source>
        <strain evidence="3 4">3_77_5</strain>
    </source>
</reference>
<evidence type="ECO:0000259" key="2">
    <source>
        <dbReference type="Pfam" id="PF08525"/>
    </source>
</evidence>
<keyword evidence="1" id="KW-0812">Transmembrane</keyword>
<keyword evidence="1" id="KW-0472">Membrane</keyword>
<feature type="domain" description="Opacity-associated protein A-like N-terminal" evidence="2">
    <location>
        <begin position="12"/>
        <end position="39"/>
    </location>
</feature>
<gene>
    <name evidence="3" type="ORF">FWK02_10220</name>
</gene>
<dbReference type="Proteomes" id="UP000321461">
    <property type="component" value="Unassembled WGS sequence"/>
</dbReference>